<dbReference type="AlphaFoldDB" id="A0A3N4MFZ3"/>
<dbReference type="RefSeq" id="WP_120518451.1">
    <property type="nucleotide sequence ID" value="NZ_QXZY01000013.1"/>
</dbReference>
<dbReference type="OrthoDB" id="670466at2"/>
<proteinExistence type="predicted"/>
<protein>
    <recommendedName>
        <fullName evidence="4">PLAT domain-containing protein</fullName>
    </recommendedName>
</protein>
<gene>
    <name evidence="2" type="ORF">EG028_22955</name>
</gene>
<dbReference type="Proteomes" id="UP000279089">
    <property type="component" value="Unassembled WGS sequence"/>
</dbReference>
<evidence type="ECO:0000313" key="3">
    <source>
        <dbReference type="Proteomes" id="UP000279089"/>
    </source>
</evidence>
<comment type="caution">
    <text evidence="2">The sequence shown here is derived from an EMBL/GenBank/DDBJ whole genome shotgun (WGS) entry which is preliminary data.</text>
</comment>
<organism evidence="2 3">
    <name type="scientific">Chitinophaga barathri</name>
    <dbReference type="NCBI Taxonomy" id="1647451"/>
    <lineage>
        <taxon>Bacteria</taxon>
        <taxon>Pseudomonadati</taxon>
        <taxon>Bacteroidota</taxon>
        <taxon>Chitinophagia</taxon>
        <taxon>Chitinophagales</taxon>
        <taxon>Chitinophagaceae</taxon>
        <taxon>Chitinophaga</taxon>
    </lineage>
</organism>
<feature type="signal peptide" evidence="1">
    <location>
        <begin position="1"/>
        <end position="24"/>
    </location>
</feature>
<feature type="chain" id="PRO_5018194644" description="PLAT domain-containing protein" evidence="1">
    <location>
        <begin position="25"/>
        <end position="170"/>
    </location>
</feature>
<dbReference type="PROSITE" id="PS51257">
    <property type="entry name" value="PROKAR_LIPOPROTEIN"/>
    <property type="match status" value="1"/>
</dbReference>
<keyword evidence="1" id="KW-0732">Signal</keyword>
<evidence type="ECO:0000256" key="1">
    <source>
        <dbReference type="SAM" id="SignalP"/>
    </source>
</evidence>
<accession>A0A3N4MFZ3</accession>
<keyword evidence="3" id="KW-1185">Reference proteome</keyword>
<dbReference type="EMBL" id="RMBX01000013">
    <property type="protein sequence ID" value="RPD39000.1"/>
    <property type="molecule type" value="Genomic_DNA"/>
</dbReference>
<reference evidence="3" key="1">
    <citation type="submission" date="2018-11" db="EMBL/GenBank/DDBJ databases">
        <title>Chitinophaga lutea sp.nov., isolate from arsenic contaminated soil.</title>
        <authorList>
            <person name="Zong Y."/>
        </authorList>
    </citation>
    <scope>NUCLEOTIDE SEQUENCE [LARGE SCALE GENOMIC DNA]</scope>
    <source>
        <strain evidence="3">YLT18</strain>
    </source>
</reference>
<name>A0A3N4MFZ3_9BACT</name>
<evidence type="ECO:0008006" key="4">
    <source>
        <dbReference type="Google" id="ProtNLM"/>
    </source>
</evidence>
<sequence length="170" mass="18380">MMKHTLRVPGKALLATALFGIFLAACNDDDSPTPPPKRTKEYAFTVSTGTGGGKVTAKELTDSTFDLILRIDKSTRDTTYKFDLYKGKKEDGTLELFQTIGSIKSETTGAAIEAKWAGVKSVTVDGVTKKFNYDSLLKYKAFARVAFVRKDVTPNKDSIVAIGNIGGSAQ</sequence>
<evidence type="ECO:0000313" key="2">
    <source>
        <dbReference type="EMBL" id="RPD39000.1"/>
    </source>
</evidence>